<name>A0A136PV64_9ACTN</name>
<dbReference type="AlphaFoldDB" id="A0A136PV64"/>
<comment type="caution">
    <text evidence="1">The sequence shown here is derived from an EMBL/GenBank/DDBJ whole genome shotgun (WGS) entry which is preliminary data.</text>
</comment>
<dbReference type="PANTHER" id="PTHR43649">
    <property type="entry name" value="ARABINOSE-BINDING PROTEIN-RELATED"/>
    <property type="match status" value="1"/>
</dbReference>
<dbReference type="EMBL" id="LRQV01000021">
    <property type="protein sequence ID" value="KXK62359.1"/>
    <property type="molecule type" value="Genomic_DNA"/>
</dbReference>
<dbReference type="Gene3D" id="3.40.190.10">
    <property type="entry name" value="Periplasmic binding protein-like II"/>
    <property type="match status" value="2"/>
</dbReference>
<dbReference type="InterPro" id="IPR050490">
    <property type="entry name" value="Bact_solute-bd_prot1"/>
</dbReference>
<proteinExistence type="predicted"/>
<dbReference type="Proteomes" id="UP000070620">
    <property type="component" value="Unassembled WGS sequence"/>
</dbReference>
<reference evidence="1 2" key="1">
    <citation type="submission" date="2016-01" db="EMBL/GenBank/DDBJ databases">
        <title>Whole genome sequence and analysis of Micromonospora rosaria DSM 803, which can produce antibacterial substance rosamicin.</title>
        <authorList>
            <person name="Yang H."/>
            <person name="He X."/>
            <person name="Zhu D."/>
        </authorList>
    </citation>
    <scope>NUCLEOTIDE SEQUENCE [LARGE SCALE GENOMIC DNA]</scope>
    <source>
        <strain evidence="1 2">DSM 803</strain>
    </source>
</reference>
<accession>A0A136PV64</accession>
<dbReference type="Pfam" id="PF13416">
    <property type="entry name" value="SBP_bac_8"/>
    <property type="match status" value="1"/>
</dbReference>
<dbReference type="SUPFAM" id="SSF53850">
    <property type="entry name" value="Periplasmic binding protein-like II"/>
    <property type="match status" value="1"/>
</dbReference>
<keyword evidence="2" id="KW-1185">Reference proteome</keyword>
<dbReference type="PANTHER" id="PTHR43649:SF11">
    <property type="entry name" value="ABC TRANSPORTER SUBSTRATE-BINDING PROTEIN YESO-RELATED"/>
    <property type="match status" value="1"/>
</dbReference>
<dbReference type="InterPro" id="IPR006059">
    <property type="entry name" value="SBP"/>
</dbReference>
<sequence>MTAGTALAACGGGSDASQDLSDEPVTLRFTWWGSDARHERTRRVIELFQKAHPTITVTGEFKEWNGYWDSLATTVAANDAPDVIQMDELYLASYAERGALLDLGTARRHLTTADFDADALATGAIDGKQYGLPVGLAIYSVVVNTDLLTRYGVALPDDATWTWEDLTRLGAQVSRAGGGTVTGVQAWGFDTGGLTLWARQAGAALYDDAGDVAIPPQVLAGYWQYLADLTRQGIAPPASVTVERASGALDQSGLATNASAFATWWNTQLTSLATASGSQLRLLRFPGEAQSATPGAYYKPSMFWSVSARSRHPAEAALFVDFLANNEEAAAILQTDRGVPANTKIRNAIAGQLSPTDRAALEYLDSVPVTAPPRVTPKGASGVEAILKRYTEQVLFGRTTPEQAAKDFIAELQREIDAA</sequence>
<evidence type="ECO:0000313" key="1">
    <source>
        <dbReference type="EMBL" id="KXK62359.1"/>
    </source>
</evidence>
<evidence type="ECO:0000313" key="2">
    <source>
        <dbReference type="Proteomes" id="UP000070620"/>
    </source>
</evidence>
<organism evidence="1 2">
    <name type="scientific">Micromonospora rosaria</name>
    <dbReference type="NCBI Taxonomy" id="47874"/>
    <lineage>
        <taxon>Bacteria</taxon>
        <taxon>Bacillati</taxon>
        <taxon>Actinomycetota</taxon>
        <taxon>Actinomycetes</taxon>
        <taxon>Micromonosporales</taxon>
        <taxon>Micromonosporaceae</taxon>
        <taxon>Micromonospora</taxon>
    </lineage>
</organism>
<gene>
    <name evidence="1" type="ORF">AWW66_08940</name>
</gene>
<protein>
    <submittedName>
        <fullName evidence="1">ABC transporter substrate-binding protein</fullName>
    </submittedName>
</protein>